<dbReference type="PANTHER" id="PTHR46116">
    <property type="entry name" value="(E3-INDEPENDENT) E2 UBIQUITIN-CONJUGATING ENZYME"/>
    <property type="match status" value="1"/>
</dbReference>
<evidence type="ECO:0000259" key="4">
    <source>
        <dbReference type="PROSITE" id="PS50127"/>
    </source>
</evidence>
<protein>
    <submittedName>
        <fullName evidence="6">UBC core domain-containing protein</fullName>
    </submittedName>
</protein>
<dbReference type="AlphaFoldDB" id="A0A914RW29"/>
<proteinExistence type="predicted"/>
<keyword evidence="2" id="KW-0833">Ubl conjugation pathway</keyword>
<feature type="domain" description="UBC core" evidence="4">
    <location>
        <begin position="1"/>
        <end position="106"/>
    </location>
</feature>
<dbReference type="InterPro" id="IPR000608">
    <property type="entry name" value="UBC"/>
</dbReference>
<evidence type="ECO:0000256" key="1">
    <source>
        <dbReference type="ARBA" id="ARBA00022679"/>
    </source>
</evidence>
<dbReference type="Pfam" id="PF00179">
    <property type="entry name" value="UQ_con"/>
    <property type="match status" value="1"/>
</dbReference>
<evidence type="ECO:0000313" key="5">
    <source>
        <dbReference type="Proteomes" id="UP000887564"/>
    </source>
</evidence>
<dbReference type="GO" id="GO:0061631">
    <property type="term" value="F:ubiquitin conjugating enzyme activity"/>
    <property type="evidence" value="ECO:0007669"/>
    <property type="project" value="TreeGrafter"/>
</dbReference>
<dbReference type="Gene3D" id="3.10.110.10">
    <property type="entry name" value="Ubiquitin Conjugating Enzyme"/>
    <property type="match status" value="1"/>
</dbReference>
<keyword evidence="1" id="KW-0808">Transferase</keyword>
<dbReference type="InterPro" id="IPR016135">
    <property type="entry name" value="UBQ-conjugating_enzyme/RWD"/>
</dbReference>
<feature type="region of interest" description="Disordered" evidence="3">
    <location>
        <begin position="1"/>
        <end position="26"/>
    </location>
</feature>
<sequence>LQQVVGEEESEQGAESPTSAVTVEDHHNRRFPAIEFDSEAPVGPKGTPFEDVPFFFDVHLPSTYPAEPPFVHYWAFSQEQLNPNLYQGGKVCVSLLGTWNGKVHLR</sequence>
<dbReference type="Proteomes" id="UP000887564">
    <property type="component" value="Unplaced"/>
</dbReference>
<evidence type="ECO:0000313" key="6">
    <source>
        <dbReference type="WBParaSite" id="PEQ_0001042201-mRNA-1"/>
    </source>
</evidence>
<dbReference type="PANTHER" id="PTHR46116:SF15">
    <property type="entry name" value="(E3-INDEPENDENT) E2 UBIQUITIN-CONJUGATING ENZYME"/>
    <property type="match status" value="1"/>
</dbReference>
<keyword evidence="5" id="KW-1185">Reference proteome</keyword>
<evidence type="ECO:0000256" key="3">
    <source>
        <dbReference type="SAM" id="MobiDB-lite"/>
    </source>
</evidence>
<feature type="compositionally biased region" description="Acidic residues" evidence="3">
    <location>
        <begin position="1"/>
        <end position="12"/>
    </location>
</feature>
<evidence type="ECO:0000256" key="2">
    <source>
        <dbReference type="ARBA" id="ARBA00022786"/>
    </source>
</evidence>
<dbReference type="PROSITE" id="PS50127">
    <property type="entry name" value="UBC_2"/>
    <property type="match status" value="1"/>
</dbReference>
<accession>A0A914RW29</accession>
<name>A0A914RW29_PAREQ</name>
<reference evidence="6" key="1">
    <citation type="submission" date="2022-11" db="UniProtKB">
        <authorList>
            <consortium name="WormBaseParasite"/>
        </authorList>
    </citation>
    <scope>IDENTIFICATION</scope>
</reference>
<dbReference type="WBParaSite" id="PEQ_0001042201-mRNA-1">
    <property type="protein sequence ID" value="PEQ_0001042201-mRNA-1"/>
    <property type="gene ID" value="PEQ_0001042201"/>
</dbReference>
<organism evidence="5 6">
    <name type="scientific">Parascaris equorum</name>
    <name type="common">Equine roundworm</name>
    <dbReference type="NCBI Taxonomy" id="6256"/>
    <lineage>
        <taxon>Eukaryota</taxon>
        <taxon>Metazoa</taxon>
        <taxon>Ecdysozoa</taxon>
        <taxon>Nematoda</taxon>
        <taxon>Chromadorea</taxon>
        <taxon>Rhabditida</taxon>
        <taxon>Spirurina</taxon>
        <taxon>Ascaridomorpha</taxon>
        <taxon>Ascaridoidea</taxon>
        <taxon>Ascarididae</taxon>
        <taxon>Parascaris</taxon>
    </lineage>
</organism>
<dbReference type="SUPFAM" id="SSF54495">
    <property type="entry name" value="UBC-like"/>
    <property type="match status" value="1"/>
</dbReference>